<dbReference type="SMART" id="SM00409">
    <property type="entry name" value="IG"/>
    <property type="match status" value="2"/>
</dbReference>
<gene>
    <name evidence="2" type="ORF">ACAOBT_LOCUS30505</name>
</gene>
<proteinExistence type="predicted"/>
<dbReference type="OrthoDB" id="9355041at2759"/>
<dbReference type="SUPFAM" id="SSF48726">
    <property type="entry name" value="Immunoglobulin"/>
    <property type="match status" value="1"/>
</dbReference>
<dbReference type="CDD" id="cd00063">
    <property type="entry name" value="FN3"/>
    <property type="match status" value="1"/>
</dbReference>
<reference evidence="2" key="1">
    <citation type="submission" date="2022-03" db="EMBL/GenBank/DDBJ databases">
        <authorList>
            <person name="Sayadi A."/>
        </authorList>
    </citation>
    <scope>NUCLEOTIDE SEQUENCE</scope>
</reference>
<organism evidence="2 3">
    <name type="scientific">Acanthoscelides obtectus</name>
    <name type="common">Bean weevil</name>
    <name type="synonym">Bruchus obtectus</name>
    <dbReference type="NCBI Taxonomy" id="200917"/>
    <lineage>
        <taxon>Eukaryota</taxon>
        <taxon>Metazoa</taxon>
        <taxon>Ecdysozoa</taxon>
        <taxon>Arthropoda</taxon>
        <taxon>Hexapoda</taxon>
        <taxon>Insecta</taxon>
        <taxon>Pterygota</taxon>
        <taxon>Neoptera</taxon>
        <taxon>Endopterygota</taxon>
        <taxon>Coleoptera</taxon>
        <taxon>Polyphaga</taxon>
        <taxon>Cucujiformia</taxon>
        <taxon>Chrysomeloidea</taxon>
        <taxon>Chrysomelidae</taxon>
        <taxon>Bruchinae</taxon>
        <taxon>Bruchini</taxon>
        <taxon>Acanthoscelides</taxon>
    </lineage>
</organism>
<dbReference type="Gene3D" id="2.60.40.10">
    <property type="entry name" value="Immunoglobulins"/>
    <property type="match status" value="2"/>
</dbReference>
<dbReference type="InterPro" id="IPR013783">
    <property type="entry name" value="Ig-like_fold"/>
</dbReference>
<protein>
    <recommendedName>
        <fullName evidence="1">Immunoglobulin domain-containing protein</fullName>
    </recommendedName>
</protein>
<feature type="domain" description="Immunoglobulin" evidence="1">
    <location>
        <begin position="34"/>
        <end position="114"/>
    </location>
</feature>
<dbReference type="Proteomes" id="UP001152888">
    <property type="component" value="Unassembled WGS sequence"/>
</dbReference>
<evidence type="ECO:0000313" key="2">
    <source>
        <dbReference type="EMBL" id="CAH2008920.1"/>
    </source>
</evidence>
<dbReference type="InterPro" id="IPR036116">
    <property type="entry name" value="FN3_sf"/>
</dbReference>
<comment type="caution">
    <text evidence="2">The sequence shown here is derived from an EMBL/GenBank/DDBJ whole genome shotgun (WGS) entry which is preliminary data.</text>
</comment>
<evidence type="ECO:0000313" key="3">
    <source>
        <dbReference type="Proteomes" id="UP001152888"/>
    </source>
</evidence>
<dbReference type="SUPFAM" id="SSF49265">
    <property type="entry name" value="Fibronectin type III"/>
    <property type="match status" value="1"/>
</dbReference>
<name>A0A9P0MB31_ACAOB</name>
<keyword evidence="3" id="KW-1185">Reference proteome</keyword>
<dbReference type="InterPro" id="IPR036179">
    <property type="entry name" value="Ig-like_dom_sf"/>
</dbReference>
<dbReference type="InterPro" id="IPR003599">
    <property type="entry name" value="Ig_sub"/>
</dbReference>
<dbReference type="InterPro" id="IPR003961">
    <property type="entry name" value="FN3_dom"/>
</dbReference>
<sequence length="349" mass="40216">MKEFLNILAFYIIGAGSVQIQRRHHQDDMLYLSYENATVRQGKTLAISCRDRSGQTVFWQGPRGPLGPYTRPRVMDSSIGKLLIFNNTKMDEMGNYTCSSIGRRNRKVFTLTVEDGDLSYEGLGEHTFMNQKMKVYRSDEEIYLESGAVVNLTCEVPIGSARFQWYITDMNNRTHRIENFVTLSDRQSILEIEKTPALREIYKCIAWTDHQKLVKRFILHVGHRSDTIVTVSLVNVTSDSLGLLVETEDEQTIPFHLLVRYRKVDDEHWHNFKTEAQNGSIFFLKDLHPATKYEIKVSHPNPADAEMVSNSIFYETLANKNVKHLASISVLSFAYLVHIIYHYVVTVLL</sequence>
<dbReference type="AlphaFoldDB" id="A0A9P0MB31"/>
<feature type="domain" description="Immunoglobulin" evidence="1">
    <location>
        <begin position="139"/>
        <end position="232"/>
    </location>
</feature>
<dbReference type="EMBL" id="CAKOFQ010007838">
    <property type="protein sequence ID" value="CAH2008920.1"/>
    <property type="molecule type" value="Genomic_DNA"/>
</dbReference>
<evidence type="ECO:0000259" key="1">
    <source>
        <dbReference type="SMART" id="SM00409"/>
    </source>
</evidence>
<accession>A0A9P0MB31</accession>